<reference evidence="3 4" key="1">
    <citation type="submission" date="2016-07" db="EMBL/GenBank/DDBJ databases">
        <title>Caryophanon latum genome sequencing.</title>
        <authorList>
            <person name="Verma A."/>
            <person name="Pal Y."/>
            <person name="Krishnamurthi S."/>
        </authorList>
    </citation>
    <scope>NUCLEOTIDE SEQUENCE [LARGE SCALE GENOMIC DNA]</scope>
    <source>
        <strain evidence="3 4">DSM 14151</strain>
    </source>
</reference>
<dbReference type="PANTHER" id="PTHR42928:SF5">
    <property type="entry name" value="BLR1237 PROTEIN"/>
    <property type="match status" value="1"/>
</dbReference>
<dbReference type="CDD" id="cd07012">
    <property type="entry name" value="PBP2_Bug_TTT"/>
    <property type="match status" value="1"/>
</dbReference>
<evidence type="ECO:0008006" key="5">
    <source>
        <dbReference type="Google" id="ProtNLM"/>
    </source>
</evidence>
<evidence type="ECO:0000256" key="2">
    <source>
        <dbReference type="SAM" id="SignalP"/>
    </source>
</evidence>
<feature type="chain" id="PRO_5008649351" description="ABC transporter substrate-binding protein" evidence="2">
    <location>
        <begin position="25"/>
        <end position="326"/>
    </location>
</feature>
<keyword evidence="2" id="KW-0732">Signal</keyword>
<proteinExistence type="inferred from homology"/>
<gene>
    <name evidence="3" type="ORF">A6K76_05645</name>
</gene>
<dbReference type="InterPro" id="IPR042100">
    <property type="entry name" value="Bug_dom1"/>
</dbReference>
<dbReference type="RefSeq" id="WP_066461840.1">
    <property type="nucleotide sequence ID" value="NZ_MATO01000011.1"/>
</dbReference>
<evidence type="ECO:0000313" key="4">
    <source>
        <dbReference type="Proteomes" id="UP000093482"/>
    </source>
</evidence>
<sequence length="326" mass="35290">MKKCLLVCSLFMVLLLAACSSEKAESSDTDYPERAIEIIVPFAPGGSTDIGGRILEKYLPKYLDNAQFVIVNKPGGSGTIALSDLYASKPDGYTLALTTHRALALQPLYGKTKYKHDSFTPLAKVFGNQQILVVKADAPWQTFDEWLAYVKEHPNEFTFGVSGGIGGGSHLPMAELELQAGITVKPVPFEGTPPAITAILGGHVQGAILQPSDAKALIESGELRAIFNAGGVPVPYFPDIPLLKDQGFDIVYDSNTSLMAPPDLPENIKVKLQEAIKKTMEDPEVIAEFEKASLQVQYGTSEQVQEELDAENEKAAVILKELNLID</sequence>
<protein>
    <recommendedName>
        <fullName evidence="5">ABC transporter substrate-binding protein</fullName>
    </recommendedName>
</protein>
<evidence type="ECO:0000256" key="1">
    <source>
        <dbReference type="ARBA" id="ARBA00006987"/>
    </source>
</evidence>
<dbReference type="InterPro" id="IPR005064">
    <property type="entry name" value="BUG"/>
</dbReference>
<keyword evidence="4" id="KW-1185">Reference proteome</keyword>
<dbReference type="PIRSF" id="PIRSF017082">
    <property type="entry name" value="YflP"/>
    <property type="match status" value="1"/>
</dbReference>
<dbReference type="PANTHER" id="PTHR42928">
    <property type="entry name" value="TRICARBOXYLATE-BINDING PROTEIN"/>
    <property type="match status" value="1"/>
</dbReference>
<dbReference type="SUPFAM" id="SSF53850">
    <property type="entry name" value="Periplasmic binding protein-like II"/>
    <property type="match status" value="1"/>
</dbReference>
<evidence type="ECO:0000313" key="3">
    <source>
        <dbReference type="EMBL" id="OCS93191.1"/>
    </source>
</evidence>
<feature type="signal peptide" evidence="2">
    <location>
        <begin position="1"/>
        <end position="24"/>
    </location>
</feature>
<dbReference type="Gene3D" id="3.40.190.10">
    <property type="entry name" value="Periplasmic binding protein-like II"/>
    <property type="match status" value="1"/>
</dbReference>
<comment type="caution">
    <text evidence="3">The sequence shown here is derived from an EMBL/GenBank/DDBJ whole genome shotgun (WGS) entry which is preliminary data.</text>
</comment>
<dbReference type="EMBL" id="MATO01000011">
    <property type="protein sequence ID" value="OCS93191.1"/>
    <property type="molecule type" value="Genomic_DNA"/>
</dbReference>
<organism evidence="3 4">
    <name type="scientific">Caryophanon latum</name>
    <dbReference type="NCBI Taxonomy" id="33977"/>
    <lineage>
        <taxon>Bacteria</taxon>
        <taxon>Bacillati</taxon>
        <taxon>Bacillota</taxon>
        <taxon>Bacilli</taxon>
        <taxon>Bacillales</taxon>
        <taxon>Caryophanaceae</taxon>
        <taxon>Caryophanon</taxon>
    </lineage>
</organism>
<dbReference type="Proteomes" id="UP000093482">
    <property type="component" value="Unassembled WGS sequence"/>
</dbReference>
<name>A0A1C0Z172_9BACL</name>
<dbReference type="Pfam" id="PF03401">
    <property type="entry name" value="TctC"/>
    <property type="match status" value="1"/>
</dbReference>
<dbReference type="OrthoDB" id="9780943at2"/>
<accession>A0A1C0Z172</accession>
<dbReference type="AlphaFoldDB" id="A0A1C0Z172"/>
<dbReference type="PROSITE" id="PS51257">
    <property type="entry name" value="PROKAR_LIPOPROTEIN"/>
    <property type="match status" value="1"/>
</dbReference>
<comment type="similarity">
    <text evidence="1">Belongs to the UPF0065 (bug) family.</text>
</comment>
<dbReference type="Gene3D" id="3.40.190.150">
    <property type="entry name" value="Bordetella uptake gene, domain 1"/>
    <property type="match status" value="1"/>
</dbReference>